<protein>
    <recommendedName>
        <fullName evidence="1">DUF4440 domain-containing protein</fullName>
    </recommendedName>
</protein>
<evidence type="ECO:0000313" key="3">
    <source>
        <dbReference type="Proteomes" id="UP000598271"/>
    </source>
</evidence>
<reference evidence="2 3" key="1">
    <citation type="journal article" date="2014" name="Int. J. Syst. Evol. Microbiol.">
        <title>Complete genome sequence of Corynebacterium casei LMG S-19264T (=DSM 44701T), isolated from a smear-ripened cheese.</title>
        <authorList>
            <consortium name="US DOE Joint Genome Institute (JGI-PGF)"/>
            <person name="Walter F."/>
            <person name="Albersmeier A."/>
            <person name="Kalinowski J."/>
            <person name="Ruckert C."/>
        </authorList>
    </citation>
    <scope>NUCLEOTIDE SEQUENCE [LARGE SCALE GENOMIC DNA]</scope>
    <source>
        <strain evidence="2 3">KCTC 12866</strain>
    </source>
</reference>
<organism evidence="2 3">
    <name type="scientific">Persicitalea jodogahamensis</name>
    <dbReference type="NCBI Taxonomy" id="402147"/>
    <lineage>
        <taxon>Bacteria</taxon>
        <taxon>Pseudomonadati</taxon>
        <taxon>Bacteroidota</taxon>
        <taxon>Cytophagia</taxon>
        <taxon>Cytophagales</taxon>
        <taxon>Spirosomataceae</taxon>
        <taxon>Persicitalea</taxon>
    </lineage>
</organism>
<keyword evidence="3" id="KW-1185">Reference proteome</keyword>
<dbReference type="AlphaFoldDB" id="A0A8J3G744"/>
<dbReference type="InterPro" id="IPR032710">
    <property type="entry name" value="NTF2-like_dom_sf"/>
</dbReference>
<dbReference type="InterPro" id="IPR027843">
    <property type="entry name" value="DUF4440"/>
</dbReference>
<dbReference type="Proteomes" id="UP000598271">
    <property type="component" value="Unassembled WGS sequence"/>
</dbReference>
<dbReference type="Gene3D" id="3.10.450.50">
    <property type="match status" value="1"/>
</dbReference>
<comment type="caution">
    <text evidence="2">The sequence shown here is derived from an EMBL/GenBank/DDBJ whole genome shotgun (WGS) entry which is preliminary data.</text>
</comment>
<evidence type="ECO:0000259" key="1">
    <source>
        <dbReference type="Pfam" id="PF14534"/>
    </source>
</evidence>
<evidence type="ECO:0000313" key="2">
    <source>
        <dbReference type="EMBL" id="GHB53107.1"/>
    </source>
</evidence>
<feature type="domain" description="DUF4440" evidence="1">
    <location>
        <begin position="25"/>
        <end position="129"/>
    </location>
</feature>
<proteinExistence type="predicted"/>
<sequence>MTWLLAWVTVTTFAQQINPSTNPAECTEAFFRALLDENARDMRALLTIDFAIVSFDGSLVDGQSLAEAMNGGYIKIETGMISATSTRTYGDTGIVTGTWRARGTVQGIRFDNTLAFTSVCVRQGGAWKVASVQMTPTM</sequence>
<accession>A0A8J3G744</accession>
<gene>
    <name evidence="2" type="ORF">GCM10007390_02270</name>
</gene>
<dbReference type="Pfam" id="PF14534">
    <property type="entry name" value="DUF4440"/>
    <property type="match status" value="1"/>
</dbReference>
<name>A0A8J3G744_9BACT</name>
<dbReference type="EMBL" id="BMXF01000001">
    <property type="protein sequence ID" value="GHB53107.1"/>
    <property type="molecule type" value="Genomic_DNA"/>
</dbReference>
<dbReference type="SUPFAM" id="SSF54427">
    <property type="entry name" value="NTF2-like"/>
    <property type="match status" value="1"/>
</dbReference>